<keyword evidence="3" id="KW-1185">Reference proteome</keyword>
<keyword evidence="1" id="KW-1133">Transmembrane helix</keyword>
<dbReference type="AlphaFoldDB" id="A0A0H4QMV2"/>
<name>A0A0H4QMV2_9LACO</name>
<dbReference type="EMBL" id="CP012034">
    <property type="protein sequence ID" value="AKP68043.1"/>
    <property type="molecule type" value="Genomic_DNA"/>
</dbReference>
<accession>A0A0H4QMV2</accession>
<dbReference type="GO" id="GO:0005886">
    <property type="term" value="C:plasma membrane"/>
    <property type="evidence" value="ECO:0007669"/>
    <property type="project" value="TreeGrafter"/>
</dbReference>
<dbReference type="RefSeq" id="WP_048705792.1">
    <property type="nucleotide sequence ID" value="NZ_CP012034.1"/>
</dbReference>
<reference evidence="3" key="1">
    <citation type="submission" date="2015-07" db="EMBL/GenBank/DDBJ databases">
        <title>Lactobacillus ginsenosidimutans/EMML 3141/ whole genome sequencing.</title>
        <authorList>
            <person name="Kim M.K."/>
            <person name="Im W.-T."/>
            <person name="Srinivasan S."/>
            <person name="Lee J.-J."/>
        </authorList>
    </citation>
    <scope>NUCLEOTIDE SEQUENCE [LARGE SCALE GENOMIC DNA]</scope>
    <source>
        <strain evidence="3">EMML 3041</strain>
    </source>
</reference>
<evidence type="ECO:0000313" key="3">
    <source>
        <dbReference type="Proteomes" id="UP000036106"/>
    </source>
</evidence>
<organism evidence="2 3">
    <name type="scientific">Companilactobacillus ginsenosidimutans</name>
    <dbReference type="NCBI Taxonomy" id="1007676"/>
    <lineage>
        <taxon>Bacteria</taxon>
        <taxon>Bacillati</taxon>
        <taxon>Bacillota</taxon>
        <taxon>Bacilli</taxon>
        <taxon>Lactobacillales</taxon>
        <taxon>Lactobacillaceae</taxon>
        <taxon>Companilactobacillus</taxon>
    </lineage>
</organism>
<keyword evidence="1" id="KW-0812">Transmembrane</keyword>
<feature type="transmembrane region" description="Helical" evidence="1">
    <location>
        <begin position="103"/>
        <end position="125"/>
    </location>
</feature>
<keyword evidence="1" id="KW-0472">Membrane</keyword>
<proteinExistence type="predicted"/>
<dbReference type="PATRIC" id="fig|1007676.4.peg.2266"/>
<evidence type="ECO:0000313" key="2">
    <source>
        <dbReference type="EMBL" id="AKP68043.1"/>
    </source>
</evidence>
<feature type="transmembrane region" description="Helical" evidence="1">
    <location>
        <begin position="38"/>
        <end position="60"/>
    </location>
</feature>
<dbReference type="InterPro" id="IPR008523">
    <property type="entry name" value="DUF805"/>
</dbReference>
<dbReference type="Proteomes" id="UP000036106">
    <property type="component" value="Chromosome"/>
</dbReference>
<dbReference type="OrthoDB" id="2322628at2"/>
<dbReference type="Pfam" id="PF05656">
    <property type="entry name" value="DUF805"/>
    <property type="match status" value="1"/>
</dbReference>
<dbReference type="PANTHER" id="PTHR34980">
    <property type="entry name" value="INNER MEMBRANE PROTEIN-RELATED-RELATED"/>
    <property type="match status" value="1"/>
</dbReference>
<evidence type="ECO:0008006" key="4">
    <source>
        <dbReference type="Google" id="ProtNLM"/>
    </source>
</evidence>
<dbReference type="KEGG" id="lgn:ABM34_11195"/>
<evidence type="ECO:0000256" key="1">
    <source>
        <dbReference type="SAM" id="Phobius"/>
    </source>
</evidence>
<gene>
    <name evidence="2" type="ORF">ABM34_11195</name>
</gene>
<feature type="transmembrane region" description="Helical" evidence="1">
    <location>
        <begin position="67"/>
        <end position="91"/>
    </location>
</feature>
<sequence length="141" mass="16042">MEKEIWNESGKPGLVSSTKLFFKDLFVGAKRISRADFWWGYLGTTIFFAVLIALFVWTVTLMPISDYYWSAILGVAAAISFGYYLIAIYNAGIRRLHDVNLSAWWMLLLLLPGVGYLVLLVLCSLEQRVEGNRHDMVLNEA</sequence>
<protein>
    <recommendedName>
        <fullName evidence="4">DUF805 domain-containing protein</fullName>
    </recommendedName>
</protein>
<dbReference type="STRING" id="1007676.ABM34_11195"/>